<dbReference type="InterPro" id="IPR050168">
    <property type="entry name" value="AAA_ATPase_domain"/>
</dbReference>
<comment type="similarity">
    <text evidence="4">Belongs to the AAA ATPase family.</text>
</comment>
<dbReference type="GO" id="GO:0016887">
    <property type="term" value="F:ATP hydrolysis activity"/>
    <property type="evidence" value="ECO:0007669"/>
    <property type="project" value="InterPro"/>
</dbReference>
<dbReference type="InterPro" id="IPR000719">
    <property type="entry name" value="Prot_kinase_dom"/>
</dbReference>
<dbReference type="GO" id="GO:0004672">
    <property type="term" value="F:protein kinase activity"/>
    <property type="evidence" value="ECO:0007669"/>
    <property type="project" value="InterPro"/>
</dbReference>
<gene>
    <name evidence="7" type="ORF">OM074_08545</name>
</gene>
<dbReference type="PANTHER" id="PTHR23077">
    <property type="entry name" value="AAA-FAMILY ATPASE"/>
    <property type="match status" value="1"/>
</dbReference>
<dbReference type="GO" id="GO:0005524">
    <property type="term" value="F:ATP binding"/>
    <property type="evidence" value="ECO:0007669"/>
    <property type="project" value="UniProtKB-KW"/>
</dbReference>
<evidence type="ECO:0000259" key="6">
    <source>
        <dbReference type="PROSITE" id="PS50011"/>
    </source>
</evidence>
<keyword evidence="2 4" id="KW-0067">ATP-binding</keyword>
<dbReference type="PANTHER" id="PTHR23077:SF198">
    <property type="entry name" value="ATP-DEPENDENT ZINC METALLOPROTEASE FTSH"/>
    <property type="match status" value="1"/>
</dbReference>
<dbReference type="RefSeq" id="WP_301199046.1">
    <property type="nucleotide sequence ID" value="NZ_JAPDPI010000014.1"/>
</dbReference>
<dbReference type="AlphaFoldDB" id="A0AAE3MDN8"/>
<feature type="domain" description="Protein kinase" evidence="6">
    <location>
        <begin position="15"/>
        <end position="288"/>
    </location>
</feature>
<keyword evidence="8" id="KW-1185">Reference proteome</keyword>
<dbReference type="Pfam" id="PF17862">
    <property type="entry name" value="AAA_lid_3"/>
    <property type="match status" value="1"/>
</dbReference>
<evidence type="ECO:0000256" key="2">
    <source>
        <dbReference type="ARBA" id="ARBA00022840"/>
    </source>
</evidence>
<evidence type="ECO:0000256" key="3">
    <source>
        <dbReference type="ARBA" id="ARBA00023054"/>
    </source>
</evidence>
<feature type="region of interest" description="Disordered" evidence="5">
    <location>
        <begin position="571"/>
        <end position="594"/>
    </location>
</feature>
<sequence length="594" mass="67428">MKQFLNKKQIINSTYEVQFFLGGDSYCQKYRVKGNDGKSYLLKLYNSSKLSSFDFSNANLFEVEILASVNSSGVVHLVNNGELINDNQKYHYIVNEFISGESITEKLKREGVFSPYAAVPIIIELLNSLKDCHSHPKSIIHNNINTSTVTLDYSKNREKPILTDFNQAKYISSKSNSVNLNRLNPFFIAPELYNGIFTPQSDIFSVGALLYNMVMGIPPWYIEIPPFQHTQEKFISAINEKRLTPLSFGLKEIEELDDEHLKETLKRALALNIDNRFKNADEFIDALNRKTALHKPEKKTSPVKKAKPKSGEGFSAIAGMQELKDILYNDVIRALNEKELYESYGITIPNGMLLYGPPGCGKTFISEKFAEEVGFNFLQLKPSDIKSKYINATEEKIGEIFKEAIEKAPSIIFIDEIDAVVPNREGDVHQMHASAVNEFLAQMSNCSEKGIFIIAASNRPEKIDPAILRTGRIDRVIYLSPPDYEARVSMLKLYLKNRPVDLGVNYERIAQLTENYVSSDIKFLVDEASRAALKIKARITQEIIEKAIELNQPSVSYSEIKKYELLKEQLEDKKTNKSEPPARRPVGFKRTDNN</sequence>
<protein>
    <submittedName>
        <fullName evidence="7">AAA family ATPase</fullName>
    </submittedName>
</protein>
<evidence type="ECO:0000256" key="4">
    <source>
        <dbReference type="RuleBase" id="RU003651"/>
    </source>
</evidence>
<reference evidence="7" key="1">
    <citation type="submission" date="2022-10" db="EMBL/GenBank/DDBJ databases">
        <authorList>
            <person name="Yu W.X."/>
        </authorList>
    </citation>
    <scope>NUCLEOTIDE SEQUENCE</scope>
    <source>
        <strain evidence="7">D04</strain>
    </source>
</reference>
<dbReference type="InterPro" id="IPR041569">
    <property type="entry name" value="AAA_lid_3"/>
</dbReference>
<dbReference type="InterPro" id="IPR003593">
    <property type="entry name" value="AAA+_ATPase"/>
</dbReference>
<dbReference type="Gene3D" id="3.30.200.20">
    <property type="entry name" value="Phosphorylase Kinase, domain 1"/>
    <property type="match status" value="1"/>
</dbReference>
<accession>A0AAE3MDN8</accession>
<dbReference type="InterPro" id="IPR027417">
    <property type="entry name" value="P-loop_NTPase"/>
</dbReference>
<dbReference type="FunFam" id="3.40.50.300:FF:001025">
    <property type="entry name" value="ATPase family, AAA domain-containing 2B"/>
    <property type="match status" value="1"/>
</dbReference>
<dbReference type="Proteomes" id="UP001207408">
    <property type="component" value="Unassembled WGS sequence"/>
</dbReference>
<dbReference type="Gene3D" id="3.40.50.300">
    <property type="entry name" value="P-loop containing nucleotide triphosphate hydrolases"/>
    <property type="match status" value="1"/>
</dbReference>
<dbReference type="InterPro" id="IPR003960">
    <property type="entry name" value="ATPase_AAA_CS"/>
</dbReference>
<evidence type="ECO:0000313" key="8">
    <source>
        <dbReference type="Proteomes" id="UP001207408"/>
    </source>
</evidence>
<dbReference type="Gene3D" id="1.10.8.60">
    <property type="match status" value="1"/>
</dbReference>
<dbReference type="Gene3D" id="1.10.510.10">
    <property type="entry name" value="Transferase(Phosphotransferase) domain 1"/>
    <property type="match status" value="1"/>
</dbReference>
<dbReference type="PROSITE" id="PS00674">
    <property type="entry name" value="AAA"/>
    <property type="match status" value="1"/>
</dbReference>
<dbReference type="Pfam" id="PF00004">
    <property type="entry name" value="AAA"/>
    <property type="match status" value="1"/>
</dbReference>
<comment type="caution">
    <text evidence="7">The sequence shown here is derived from an EMBL/GenBank/DDBJ whole genome shotgun (WGS) entry which is preliminary data.</text>
</comment>
<dbReference type="PROSITE" id="PS50011">
    <property type="entry name" value="PROTEIN_KINASE_DOM"/>
    <property type="match status" value="1"/>
</dbReference>
<proteinExistence type="inferred from homology"/>
<dbReference type="SMART" id="SM00220">
    <property type="entry name" value="S_TKc"/>
    <property type="match status" value="1"/>
</dbReference>
<name>A0AAE3MDN8_9BACT</name>
<dbReference type="Pfam" id="PF00069">
    <property type="entry name" value="Pkinase"/>
    <property type="match status" value="1"/>
</dbReference>
<dbReference type="InterPro" id="IPR003959">
    <property type="entry name" value="ATPase_AAA_core"/>
</dbReference>
<keyword evidence="1 4" id="KW-0547">Nucleotide-binding</keyword>
<dbReference type="SMART" id="SM00382">
    <property type="entry name" value="AAA"/>
    <property type="match status" value="1"/>
</dbReference>
<evidence type="ECO:0000256" key="5">
    <source>
        <dbReference type="SAM" id="MobiDB-lite"/>
    </source>
</evidence>
<evidence type="ECO:0000256" key="1">
    <source>
        <dbReference type="ARBA" id="ARBA00022741"/>
    </source>
</evidence>
<feature type="compositionally biased region" description="Basic and acidic residues" evidence="5">
    <location>
        <begin position="571"/>
        <end position="582"/>
    </location>
</feature>
<dbReference type="SUPFAM" id="SSF56112">
    <property type="entry name" value="Protein kinase-like (PK-like)"/>
    <property type="match status" value="1"/>
</dbReference>
<keyword evidence="3" id="KW-0175">Coiled coil</keyword>
<organism evidence="7 8">
    <name type="scientific">Plebeiibacterium marinum</name>
    <dbReference type="NCBI Taxonomy" id="2992111"/>
    <lineage>
        <taxon>Bacteria</taxon>
        <taxon>Pseudomonadati</taxon>
        <taxon>Bacteroidota</taxon>
        <taxon>Bacteroidia</taxon>
        <taxon>Marinilabiliales</taxon>
        <taxon>Marinilabiliaceae</taxon>
        <taxon>Plebeiibacterium</taxon>
    </lineage>
</organism>
<evidence type="ECO:0000313" key="7">
    <source>
        <dbReference type="EMBL" id="MCW3805677.1"/>
    </source>
</evidence>
<dbReference type="InterPro" id="IPR011009">
    <property type="entry name" value="Kinase-like_dom_sf"/>
</dbReference>
<dbReference type="EMBL" id="JAPDPI010000014">
    <property type="protein sequence ID" value="MCW3805677.1"/>
    <property type="molecule type" value="Genomic_DNA"/>
</dbReference>
<dbReference type="SUPFAM" id="SSF52540">
    <property type="entry name" value="P-loop containing nucleoside triphosphate hydrolases"/>
    <property type="match status" value="1"/>
</dbReference>